<keyword evidence="2" id="KW-1185">Reference proteome</keyword>
<dbReference type="Pfam" id="PF08907">
    <property type="entry name" value="DUF1853"/>
    <property type="match status" value="1"/>
</dbReference>
<evidence type="ECO:0000313" key="2">
    <source>
        <dbReference type="Proteomes" id="UP000244223"/>
    </source>
</evidence>
<gene>
    <name evidence="1" type="ORF">C8N29_101377</name>
</gene>
<dbReference type="RefSeq" id="WP_107864317.1">
    <property type="nucleotide sequence ID" value="NZ_QAON01000001.1"/>
</dbReference>
<organism evidence="1 2">
    <name type="scientific">Agitococcus lubricus</name>
    <dbReference type="NCBI Taxonomy" id="1077255"/>
    <lineage>
        <taxon>Bacteria</taxon>
        <taxon>Pseudomonadati</taxon>
        <taxon>Pseudomonadota</taxon>
        <taxon>Gammaproteobacteria</taxon>
        <taxon>Moraxellales</taxon>
        <taxon>Moraxellaceae</taxon>
        <taxon>Agitococcus</taxon>
    </lineage>
</organism>
<sequence length="303" mass="35813">MSTDPNIEMPWFLYAHPHVRNLAWVLASPSLLSYLPDFQLPLTVLDDAFWQRQYVAYQSRLHYLDAHPHVLDQFFAQHHNHRLGYYFEYLLLFWLQDSAYHSFRLIKHRATLFQDKTTVGELDFVVKNQETGDIEHWEVAIKFYLGYDPLTQAESWLGANDNDSLARKLQHLATKQFRFSHYQDNTLTKRCLIVKGRLFYPLVDKSLFARAHSPTVPCLADQHLQGNWLMYDDFLQHPDVAQLQWRQAAREEWLTHHQPSKQLALAQVNDVRPLSSERAALWIGFDDQQQEQARCFVRVLPRP</sequence>
<dbReference type="InterPro" id="IPR015003">
    <property type="entry name" value="DUF1853"/>
</dbReference>
<accession>A0A2T5J3X1</accession>
<evidence type="ECO:0000313" key="1">
    <source>
        <dbReference type="EMBL" id="PTQ91304.1"/>
    </source>
</evidence>
<name>A0A2T5J3X1_9GAMM</name>
<dbReference type="Proteomes" id="UP000244223">
    <property type="component" value="Unassembled WGS sequence"/>
</dbReference>
<dbReference type="EMBL" id="QAON01000001">
    <property type="protein sequence ID" value="PTQ91304.1"/>
    <property type="molecule type" value="Genomic_DNA"/>
</dbReference>
<dbReference type="OrthoDB" id="378654at2"/>
<dbReference type="AlphaFoldDB" id="A0A2T5J3X1"/>
<comment type="caution">
    <text evidence="1">The sequence shown here is derived from an EMBL/GenBank/DDBJ whole genome shotgun (WGS) entry which is preliminary data.</text>
</comment>
<protein>
    <recommendedName>
        <fullName evidence="3">DUF1853 family protein</fullName>
    </recommendedName>
</protein>
<reference evidence="1 2" key="1">
    <citation type="submission" date="2018-04" db="EMBL/GenBank/DDBJ databases">
        <title>Genomic Encyclopedia of Archaeal and Bacterial Type Strains, Phase II (KMG-II): from individual species to whole genera.</title>
        <authorList>
            <person name="Goeker M."/>
        </authorList>
    </citation>
    <scope>NUCLEOTIDE SEQUENCE [LARGE SCALE GENOMIC DNA]</scope>
    <source>
        <strain evidence="1 2">DSM 5822</strain>
    </source>
</reference>
<proteinExistence type="predicted"/>
<evidence type="ECO:0008006" key="3">
    <source>
        <dbReference type="Google" id="ProtNLM"/>
    </source>
</evidence>